<keyword evidence="3" id="KW-1185">Reference proteome</keyword>
<dbReference type="SUPFAM" id="SSF82607">
    <property type="entry name" value="YbaB-like"/>
    <property type="match status" value="1"/>
</dbReference>
<dbReference type="AlphaFoldDB" id="A0A1V8ZX55"/>
<sequence length="89" mass="9594">MSEQNPAFDDPLRRTSAAEPAAAPRPDDGVRAQDDWGLVEVVLDSRGRVREVAINADLADRTNLADLAEAMLQAARAAQARADALALRR</sequence>
<dbReference type="Pfam" id="PF02575">
    <property type="entry name" value="YbaB_DNA_bd"/>
    <property type="match status" value="1"/>
</dbReference>
<evidence type="ECO:0000256" key="1">
    <source>
        <dbReference type="SAM" id="MobiDB-lite"/>
    </source>
</evidence>
<dbReference type="Proteomes" id="UP000192591">
    <property type="component" value="Unassembled WGS sequence"/>
</dbReference>
<dbReference type="GO" id="GO:0003677">
    <property type="term" value="F:DNA binding"/>
    <property type="evidence" value="ECO:0007669"/>
    <property type="project" value="InterPro"/>
</dbReference>
<protein>
    <recommendedName>
        <fullName evidence="4">YbaB/EbfC DNA-binding family protein</fullName>
    </recommendedName>
</protein>
<comment type="caution">
    <text evidence="2">The sequence shown here is derived from an EMBL/GenBank/DDBJ whole genome shotgun (WGS) entry which is preliminary data.</text>
</comment>
<name>A0A1V8ZX55_SACPI</name>
<dbReference type="EMBL" id="MWIH01000009">
    <property type="protein sequence ID" value="OQO89356.1"/>
    <property type="molecule type" value="Genomic_DNA"/>
</dbReference>
<accession>A0A1V8ZX55</accession>
<dbReference type="Gene3D" id="3.30.1310.10">
    <property type="entry name" value="Nucleoid-associated protein YbaB-like domain"/>
    <property type="match status" value="1"/>
</dbReference>
<dbReference type="InterPro" id="IPR036894">
    <property type="entry name" value="YbaB-like_sf"/>
</dbReference>
<evidence type="ECO:0000313" key="3">
    <source>
        <dbReference type="Proteomes" id="UP000192591"/>
    </source>
</evidence>
<organism evidence="2 3">
    <name type="scientific">Saccharomonospora piscinae</name>
    <dbReference type="NCBI Taxonomy" id="687388"/>
    <lineage>
        <taxon>Bacteria</taxon>
        <taxon>Bacillati</taxon>
        <taxon>Actinomycetota</taxon>
        <taxon>Actinomycetes</taxon>
        <taxon>Pseudonocardiales</taxon>
        <taxon>Pseudonocardiaceae</taxon>
        <taxon>Saccharomonospora</taxon>
    </lineage>
</organism>
<proteinExistence type="predicted"/>
<feature type="region of interest" description="Disordered" evidence="1">
    <location>
        <begin position="1"/>
        <end position="31"/>
    </location>
</feature>
<reference evidence="2 3" key="1">
    <citation type="submission" date="2017-02" db="EMBL/GenBank/DDBJ databases">
        <title>Draft genome of Saccharomonospora sp. 154.</title>
        <authorList>
            <person name="Alonso-Carmona G.S."/>
            <person name="De La Haba R."/>
            <person name="Vera-Gargallo B."/>
            <person name="Sandoval-Trujillo A.H."/>
            <person name="Ramirez-Duran N."/>
            <person name="Ventosa A."/>
        </authorList>
    </citation>
    <scope>NUCLEOTIDE SEQUENCE [LARGE SCALE GENOMIC DNA]</scope>
    <source>
        <strain evidence="2 3">LRS4.154</strain>
    </source>
</reference>
<evidence type="ECO:0000313" key="2">
    <source>
        <dbReference type="EMBL" id="OQO89356.1"/>
    </source>
</evidence>
<evidence type="ECO:0008006" key="4">
    <source>
        <dbReference type="Google" id="ProtNLM"/>
    </source>
</evidence>
<dbReference type="RefSeq" id="WP_081194754.1">
    <property type="nucleotide sequence ID" value="NZ_MWIH01000009.1"/>
</dbReference>
<gene>
    <name evidence="2" type="ORF">B1813_20635</name>
</gene>
<dbReference type="InterPro" id="IPR004401">
    <property type="entry name" value="YbaB/EbfC"/>
</dbReference>